<comment type="similarity">
    <text evidence="1">Belongs to the aldo/keto reductase family.</text>
</comment>
<dbReference type="GO" id="GO:0033808">
    <property type="term" value="F:6'-deoxychalcone synthase activity"/>
    <property type="evidence" value="ECO:0007669"/>
    <property type="project" value="UniProtKB-EC"/>
</dbReference>
<feature type="binding site" evidence="4">
    <location>
        <position position="114"/>
    </location>
    <ligand>
        <name>substrate</name>
    </ligand>
</feature>
<dbReference type="PANTHER" id="PTHR11732">
    <property type="entry name" value="ALDO/KETO REDUCTASE"/>
    <property type="match status" value="1"/>
</dbReference>
<dbReference type="PROSITE" id="PS00062">
    <property type="entry name" value="ALDOKETO_REDUCTASE_2"/>
    <property type="match status" value="1"/>
</dbReference>
<evidence type="ECO:0000259" key="6">
    <source>
        <dbReference type="Pfam" id="PF00248"/>
    </source>
</evidence>
<evidence type="ECO:0000256" key="3">
    <source>
        <dbReference type="PIRSR" id="PIRSR000097-1"/>
    </source>
</evidence>
<dbReference type="SUPFAM" id="SSF51430">
    <property type="entry name" value="NAD(P)-linked oxidoreductase"/>
    <property type="match status" value="1"/>
</dbReference>
<evidence type="ECO:0000313" key="7">
    <source>
        <dbReference type="EMBL" id="JAI17607.1"/>
    </source>
</evidence>
<feature type="active site" description="Proton donor" evidence="3">
    <location>
        <position position="54"/>
    </location>
</feature>
<name>A0A0G7ZP06_PICGL</name>
<feature type="site" description="Lowers pKa of active site Tyr" evidence="5">
    <location>
        <position position="83"/>
    </location>
</feature>
<dbReference type="PROSITE" id="PS00063">
    <property type="entry name" value="ALDOKETO_REDUCTASE_3"/>
    <property type="match status" value="1"/>
</dbReference>
<dbReference type="CDD" id="cd19124">
    <property type="entry name" value="AKR_AKR4A_4B"/>
    <property type="match status" value="1"/>
</dbReference>
<evidence type="ECO:0000256" key="2">
    <source>
        <dbReference type="ARBA" id="ARBA00022857"/>
    </source>
</evidence>
<dbReference type="AlphaFoldDB" id="A0A0G7ZP06"/>
<proteinExistence type="inferred from homology"/>
<dbReference type="EMBL" id="GCHX01502647">
    <property type="protein sequence ID" value="JAI17607.1"/>
    <property type="molecule type" value="Transcribed_RNA"/>
</dbReference>
<keyword evidence="2" id="KW-0521">NADP</keyword>
<dbReference type="PROSITE" id="PS00798">
    <property type="entry name" value="ALDOKETO_REDUCTASE_1"/>
    <property type="match status" value="1"/>
</dbReference>
<dbReference type="Gene3D" id="3.20.20.100">
    <property type="entry name" value="NADP-dependent oxidoreductase domain"/>
    <property type="match status" value="1"/>
</dbReference>
<accession>A0A0G7ZP06</accession>
<dbReference type="PIRSF" id="PIRSF000097">
    <property type="entry name" value="AKR"/>
    <property type="match status" value="1"/>
</dbReference>
<sequence length="317" mass="35103">MGSAGKVVELNAGTKIPLVGLGTAAINQNPEEIKTAVATALEVGYRHFDTASLYRSECALGDALKDACLKGLVAREEFFVTTKLWSEYLDDPVSALRTSLKNLKLEYVDLYLIHWPLRLRKGSSFPIPKEEDFLPLDLESAWKGMEECVHLGLTKAIGVSNFSCKKIGDLLSHAKISPAVNQVEMHPLWQQKKLRDYCSKVNIHVSAWSPLGGAPNAQGSNGVMDNPVIKEIAEKHGKTTAQVILRWGLEQGVSVLPKSYNKGRIAQNFQVFDWSLTAEDHSKISRLEQKKANRGEEVVNSTTSPYKSVEELWDGEI</sequence>
<dbReference type="Pfam" id="PF00248">
    <property type="entry name" value="Aldo_ket_red"/>
    <property type="match status" value="1"/>
</dbReference>
<dbReference type="InterPro" id="IPR044497">
    <property type="entry name" value="AKR4A/B"/>
</dbReference>
<dbReference type="GO" id="GO:0016616">
    <property type="term" value="F:oxidoreductase activity, acting on the CH-OH group of donors, NAD or NADP as acceptor"/>
    <property type="evidence" value="ECO:0007669"/>
    <property type="project" value="InterPro"/>
</dbReference>
<dbReference type="PRINTS" id="PR00069">
    <property type="entry name" value="ALDKETRDTASE"/>
</dbReference>
<feature type="domain" description="NADP-dependent oxidoreductase" evidence="6">
    <location>
        <begin position="19"/>
        <end position="287"/>
    </location>
</feature>
<evidence type="ECO:0000256" key="4">
    <source>
        <dbReference type="PIRSR" id="PIRSR000097-2"/>
    </source>
</evidence>
<protein>
    <submittedName>
        <fullName evidence="7">Putative 6'-deoxychalcone synthase</fullName>
        <ecNumber evidence="7">2.3.1.170</ecNumber>
    </submittedName>
</protein>
<dbReference type="EC" id="2.3.1.170" evidence="7"/>
<organism evidence="7">
    <name type="scientific">Picea glauca</name>
    <name type="common">White spruce</name>
    <name type="synonym">Pinus glauca</name>
    <dbReference type="NCBI Taxonomy" id="3330"/>
    <lineage>
        <taxon>Eukaryota</taxon>
        <taxon>Viridiplantae</taxon>
        <taxon>Streptophyta</taxon>
        <taxon>Embryophyta</taxon>
        <taxon>Tracheophyta</taxon>
        <taxon>Spermatophyta</taxon>
        <taxon>Pinopsida</taxon>
        <taxon>Pinidae</taxon>
        <taxon>Conifers I</taxon>
        <taxon>Pinales</taxon>
        <taxon>Pinaceae</taxon>
        <taxon>Picea</taxon>
    </lineage>
</organism>
<dbReference type="InterPro" id="IPR023210">
    <property type="entry name" value="NADP_OxRdtase_dom"/>
</dbReference>
<keyword evidence="7" id="KW-0012">Acyltransferase</keyword>
<dbReference type="FunFam" id="3.20.20.100:FF:000013">
    <property type="entry name" value="NADPH-dependent codeinone reductase 1-1"/>
    <property type="match status" value="1"/>
</dbReference>
<evidence type="ECO:0000256" key="5">
    <source>
        <dbReference type="PIRSR" id="PIRSR000097-3"/>
    </source>
</evidence>
<evidence type="ECO:0000256" key="1">
    <source>
        <dbReference type="ARBA" id="ARBA00007905"/>
    </source>
</evidence>
<dbReference type="InterPro" id="IPR018170">
    <property type="entry name" value="Aldo/ket_reductase_CS"/>
</dbReference>
<reference evidence="7" key="1">
    <citation type="journal article" date="2015" name="Plant J.">
        <title>Improved white spruce (Picea glauca) genome assemblies and annotation of large gene families of conifer terpenoid and phenolic defense metabolism.</title>
        <authorList>
            <person name="Warren R.L."/>
            <person name="Keeling C.I."/>
            <person name="Yuen M.M."/>
            <person name="Raymond A."/>
            <person name="Taylor G.A."/>
            <person name="Vandervalk B.P."/>
            <person name="Mohamadi H."/>
            <person name="Paulino D."/>
            <person name="Chiu R."/>
            <person name="Jackman S.D."/>
            <person name="Robertson G."/>
            <person name="Yang C."/>
            <person name="Hoffmann M."/>
            <person name="Weigel D."/>
            <person name="Nelson D.R."/>
            <person name="Ritland C."/>
            <person name="Isabel N."/>
            <person name="Jaquish B."/>
            <person name="Yanchuk A."/>
            <person name="Bousquet J."/>
            <person name="Jones S.J."/>
            <person name="MacKay J."/>
            <person name="Birol I."/>
            <person name="Bohlmann J."/>
        </authorList>
    </citation>
    <scope>NUCLEOTIDE SEQUENCE</scope>
</reference>
<keyword evidence="7" id="KW-0808">Transferase</keyword>
<dbReference type="InterPro" id="IPR020471">
    <property type="entry name" value="AKR"/>
</dbReference>
<dbReference type="InterPro" id="IPR036812">
    <property type="entry name" value="NAD(P)_OxRdtase_dom_sf"/>
</dbReference>